<evidence type="ECO:0000313" key="4">
    <source>
        <dbReference type="Proteomes" id="UP001217089"/>
    </source>
</evidence>
<sequence>MYTKWLLVLCFVYFSLNISCAQDLGDPLIDNTKQPTEIKSESITKKSNKVTTVKVSSSTTAAPKPAVTVDNVTKCAKNDSNCQEYGGIWKKIQDNKGMLLRTLYVLIGITSIVIIYFVLRAWRLRRRRSYC</sequence>
<dbReference type="Proteomes" id="UP001217089">
    <property type="component" value="Unassembled WGS sequence"/>
</dbReference>
<feature type="signal peptide" evidence="2">
    <location>
        <begin position="1"/>
        <end position="21"/>
    </location>
</feature>
<evidence type="ECO:0000313" key="3">
    <source>
        <dbReference type="EMBL" id="KAJ8303927.1"/>
    </source>
</evidence>
<dbReference type="Pfam" id="PF06679">
    <property type="entry name" value="DUF1180"/>
    <property type="match status" value="1"/>
</dbReference>
<dbReference type="EMBL" id="JARBDR010000903">
    <property type="protein sequence ID" value="KAJ8303927.1"/>
    <property type="molecule type" value="Genomic_DNA"/>
</dbReference>
<evidence type="ECO:0000256" key="2">
    <source>
        <dbReference type="SAM" id="SignalP"/>
    </source>
</evidence>
<keyword evidence="1" id="KW-0812">Transmembrane</keyword>
<evidence type="ECO:0000256" key="1">
    <source>
        <dbReference type="SAM" id="Phobius"/>
    </source>
</evidence>
<keyword evidence="2" id="KW-0732">Signal</keyword>
<accession>A0ABQ9EK17</accession>
<keyword evidence="1" id="KW-0472">Membrane</keyword>
<keyword evidence="4" id="KW-1185">Reference proteome</keyword>
<feature type="chain" id="PRO_5047009743" evidence="2">
    <location>
        <begin position="22"/>
        <end position="131"/>
    </location>
</feature>
<feature type="transmembrane region" description="Helical" evidence="1">
    <location>
        <begin position="98"/>
        <end position="119"/>
    </location>
</feature>
<reference evidence="3 4" key="1">
    <citation type="submission" date="2022-12" db="EMBL/GenBank/DDBJ databases">
        <title>Chromosome-level genome of Tegillarca granosa.</title>
        <authorList>
            <person name="Kim J."/>
        </authorList>
    </citation>
    <scope>NUCLEOTIDE SEQUENCE [LARGE SCALE GENOMIC DNA]</scope>
    <source>
        <strain evidence="3">Teg-2019</strain>
        <tissue evidence="3">Adductor muscle</tissue>
    </source>
</reference>
<name>A0ABQ9EK17_TEGGR</name>
<keyword evidence="1" id="KW-1133">Transmembrane helix</keyword>
<proteinExistence type="predicted"/>
<gene>
    <name evidence="3" type="ORF">KUTeg_017510</name>
</gene>
<organism evidence="3 4">
    <name type="scientific">Tegillarca granosa</name>
    <name type="common">Malaysian cockle</name>
    <name type="synonym">Anadara granosa</name>
    <dbReference type="NCBI Taxonomy" id="220873"/>
    <lineage>
        <taxon>Eukaryota</taxon>
        <taxon>Metazoa</taxon>
        <taxon>Spiralia</taxon>
        <taxon>Lophotrochozoa</taxon>
        <taxon>Mollusca</taxon>
        <taxon>Bivalvia</taxon>
        <taxon>Autobranchia</taxon>
        <taxon>Pteriomorphia</taxon>
        <taxon>Arcoida</taxon>
        <taxon>Arcoidea</taxon>
        <taxon>Arcidae</taxon>
        <taxon>Tegillarca</taxon>
    </lineage>
</organism>
<comment type="caution">
    <text evidence="3">The sequence shown here is derived from an EMBL/GenBank/DDBJ whole genome shotgun (WGS) entry which is preliminary data.</text>
</comment>
<protein>
    <submittedName>
        <fullName evidence="3">Uncharacterized protein</fullName>
    </submittedName>
</protein>